<feature type="region of interest" description="Disordered" evidence="2">
    <location>
        <begin position="1"/>
        <end position="29"/>
    </location>
</feature>
<feature type="compositionally biased region" description="Low complexity" evidence="2">
    <location>
        <begin position="931"/>
        <end position="943"/>
    </location>
</feature>
<reference evidence="4" key="2">
    <citation type="submission" date="2004-02" db="EMBL/GenBank/DDBJ databases">
        <authorList>
            <consortium name="Genoscope"/>
            <consortium name="Whitehead Institute Centre for Genome Research"/>
        </authorList>
    </citation>
    <scope>NUCLEOTIDE SEQUENCE</scope>
</reference>
<dbReference type="EMBL" id="CAAE01014581">
    <property type="protein sequence ID" value="CAF99914.1"/>
    <property type="molecule type" value="Genomic_DNA"/>
</dbReference>
<dbReference type="GO" id="GO:0006357">
    <property type="term" value="P:regulation of transcription by RNA polymerase II"/>
    <property type="evidence" value="ECO:0007669"/>
    <property type="project" value="TreeGrafter"/>
</dbReference>
<evidence type="ECO:0000256" key="1">
    <source>
        <dbReference type="PROSITE-ProRule" id="PRU00042"/>
    </source>
</evidence>
<reference evidence="4" key="1">
    <citation type="journal article" date="2004" name="Nature">
        <title>Genome duplication in the teleost fish Tetraodon nigroviridis reveals the early vertebrate proto-karyotype.</title>
        <authorList>
            <person name="Jaillon O."/>
            <person name="Aury J.-M."/>
            <person name="Brunet F."/>
            <person name="Petit J.-L."/>
            <person name="Stange-Thomann N."/>
            <person name="Mauceli E."/>
            <person name="Bouneau L."/>
            <person name="Fischer C."/>
            <person name="Ozouf-Costaz C."/>
            <person name="Bernot A."/>
            <person name="Nicaud S."/>
            <person name="Jaffe D."/>
            <person name="Fisher S."/>
            <person name="Lutfalla G."/>
            <person name="Dossat C."/>
            <person name="Segurens B."/>
            <person name="Dasilva C."/>
            <person name="Salanoubat M."/>
            <person name="Levy M."/>
            <person name="Boudet N."/>
            <person name="Castellano S."/>
            <person name="Anthouard V."/>
            <person name="Jubin C."/>
            <person name="Castelli V."/>
            <person name="Katinka M."/>
            <person name="Vacherie B."/>
            <person name="Biemont C."/>
            <person name="Skalli Z."/>
            <person name="Cattolico L."/>
            <person name="Poulain J."/>
            <person name="De Berardinis V."/>
            <person name="Cruaud C."/>
            <person name="Duprat S."/>
            <person name="Brottier P."/>
            <person name="Coutanceau J.-P."/>
            <person name="Gouzy J."/>
            <person name="Parra G."/>
            <person name="Lardier G."/>
            <person name="Chapple C."/>
            <person name="McKernan K.J."/>
            <person name="McEwan P."/>
            <person name="Bosak S."/>
            <person name="Kellis M."/>
            <person name="Volff J.-N."/>
            <person name="Guigo R."/>
            <person name="Zody M.C."/>
            <person name="Mesirov J."/>
            <person name="Lindblad-Toh K."/>
            <person name="Birren B."/>
            <person name="Nusbaum C."/>
            <person name="Kahn D."/>
            <person name="Robinson-Rechavi M."/>
            <person name="Laudet V."/>
            <person name="Schachter V."/>
            <person name="Quetier F."/>
            <person name="Saurin W."/>
            <person name="Scarpelli C."/>
            <person name="Wincker P."/>
            <person name="Lander E.S."/>
            <person name="Weissenbach J."/>
            <person name="Roest Crollius H."/>
        </authorList>
    </citation>
    <scope>NUCLEOTIDE SEQUENCE [LARGE SCALE GENOMIC DNA]</scope>
</reference>
<feature type="domain" description="C2H2-type" evidence="3">
    <location>
        <begin position="729"/>
        <end position="759"/>
    </location>
</feature>
<dbReference type="PANTHER" id="PTHR21564">
    <property type="entry name" value="BRAKELESS PROTEIN"/>
    <property type="match status" value="1"/>
</dbReference>
<feature type="region of interest" description="Disordered" evidence="2">
    <location>
        <begin position="1018"/>
        <end position="1080"/>
    </location>
</feature>
<feature type="region of interest" description="Disordered" evidence="2">
    <location>
        <begin position="1489"/>
        <end position="1510"/>
    </location>
</feature>
<comment type="caution">
    <text evidence="4">The sequence shown here is derived from an EMBL/GenBank/DDBJ whole genome shotgun (WGS) entry which is preliminary data.</text>
</comment>
<dbReference type="OrthoDB" id="5863628at2759"/>
<feature type="region of interest" description="Disordered" evidence="2">
    <location>
        <begin position="1583"/>
        <end position="1608"/>
    </location>
</feature>
<feature type="compositionally biased region" description="Polar residues" evidence="2">
    <location>
        <begin position="360"/>
        <end position="379"/>
    </location>
</feature>
<feature type="compositionally biased region" description="Basic residues" evidence="2">
    <location>
        <begin position="946"/>
        <end position="956"/>
    </location>
</feature>
<evidence type="ECO:0000256" key="2">
    <source>
        <dbReference type="SAM" id="MobiDB-lite"/>
    </source>
</evidence>
<feature type="region of interest" description="Disordered" evidence="2">
    <location>
        <begin position="578"/>
        <end position="705"/>
    </location>
</feature>
<dbReference type="KEGG" id="tng:GSTEN00018160G001"/>
<dbReference type="PANTHER" id="PTHR21564:SF2">
    <property type="entry name" value="ZINC FINGER PROTEIN 609"/>
    <property type="match status" value="1"/>
</dbReference>
<keyword evidence="1" id="KW-0863">Zinc-finger</keyword>
<keyword evidence="1" id="KW-0479">Metal-binding</keyword>
<dbReference type="InterPro" id="IPR013087">
    <property type="entry name" value="Znf_C2H2_type"/>
</dbReference>
<dbReference type="GO" id="GO:0008270">
    <property type="term" value="F:zinc ion binding"/>
    <property type="evidence" value="ECO:0007669"/>
    <property type="project" value="UniProtKB-KW"/>
</dbReference>
<keyword evidence="1" id="KW-0862">Zinc</keyword>
<organism evidence="4">
    <name type="scientific">Tetraodon nigroviridis</name>
    <name type="common">Spotted green pufferfish</name>
    <name type="synonym">Chelonodon nigroviridis</name>
    <dbReference type="NCBI Taxonomy" id="99883"/>
    <lineage>
        <taxon>Eukaryota</taxon>
        <taxon>Metazoa</taxon>
        <taxon>Chordata</taxon>
        <taxon>Craniata</taxon>
        <taxon>Vertebrata</taxon>
        <taxon>Euteleostomi</taxon>
        <taxon>Actinopterygii</taxon>
        <taxon>Neopterygii</taxon>
        <taxon>Teleostei</taxon>
        <taxon>Neoteleostei</taxon>
        <taxon>Acanthomorphata</taxon>
        <taxon>Eupercaria</taxon>
        <taxon>Tetraodontiformes</taxon>
        <taxon>Tetradontoidea</taxon>
        <taxon>Tetraodontidae</taxon>
        <taxon>Tetraodon</taxon>
    </lineage>
</organism>
<feature type="compositionally biased region" description="Basic and acidic residues" evidence="2">
    <location>
        <begin position="857"/>
        <end position="867"/>
    </location>
</feature>
<evidence type="ECO:0000259" key="3">
    <source>
        <dbReference type="PROSITE" id="PS50157"/>
    </source>
</evidence>
<protein>
    <submittedName>
        <fullName evidence="4">(spotted green pufferfish) hypothetical protein</fullName>
    </submittedName>
</protein>
<dbReference type="PROSITE" id="PS50157">
    <property type="entry name" value="ZINC_FINGER_C2H2_2"/>
    <property type="match status" value="1"/>
</dbReference>
<feature type="compositionally biased region" description="Polar residues" evidence="2">
    <location>
        <begin position="1040"/>
        <end position="1062"/>
    </location>
</feature>
<dbReference type="InterPro" id="IPR040010">
    <property type="entry name" value="ZN608/ZN609"/>
</dbReference>
<sequence>MAKRVLRSGKRLRFAPTPRKQHANTSTYSIHSRIHLGGTGRECKLGKLESQYHQGAKKGLRPSAAEYKLLITQGPCETLTPDVAARRAQSLAPNRRPLDAFSGHWLTDWFGSLAAASGPAFLFTSCVQIPEQNVDQWDRNKWTVRILQPLAPSPNRLRGCRTSPRQTWAVGTKMSLSGGTAGGKGVDSNAVDTYDSGDEWDIGVGNLIIDLDADLEKDKLEMSVTKDGMAGPPSAVAALPDNIRFVSPVSGSQGKESKSKYKRSKNAKDTASKASSGEGGKKETTGRTQSEPTGTAAGTGAASNSAASGKNAEKGGKAPRGVPGGKKDKEGVSGKSKKDKSDGTPVVAMAAADKEVISQTQVSLGSSRNTPFENTQSTDLADANPMGNIALESVGIVPALTPKTEPEEVENGNGECKTIKKVKNEKIKGDVVFSHLGVPAELKQTFAPKQRSRPDSSPGGNGGTLEADELDRNPLAWRMESPVSTPAPPPLHLLAAVGNSDIASPCEQIMVRTRSVAVNTSDVGLATEPECLGPCEPGTSVNLEGIVWQETEDGMLVVNVTWRNKTYVGTLLDCTRHDWAPPRFCESPTSDLEMRNGRGRGKRMRPNSNTPINENSNSSDNKGTANNKTRAASNSKGRRGSQTPSERRTPPNSNTEDVKASPSSSGKRKTKPASDMEPNSSSEDNKGNKRMRTNSNSGGVGTTGLPIAAIKTEPLPPPLDRSCPSPVLIDCPHPNCNKKYKHINGLKYHQARAHNDDDIKLDLDADSEYGEDSTIHPEPGNCNGASISQKGCLSPARSVTPKGRNLDAQSPSPSPGKFSSKQTKKKIAETDAEMAGLPMDGCEDGLCLTDEASNDGLDDKRGSDKSKKGGAAAKADKLSQKNMKSPRPVGSGSTASQQLYSFPPGNPNSSPGLNPVIQAIPKSPQMKGTQPKAPAAADPASGSSKDKKKKDKKKKDCGKEPDSPKPPGKGGKMEEGKLQYVEPSDQIMKGEGLLNGSSDPHQSRLASIKAEADKIYSFSDNAPSPSIGVASRIDGPGMQQPLTPLVNQNGADNSSVKTNSPAYSDISDAGEDGEGKLEGVKVRTEDQAIRESVKKALFPNQVPNKDSPYYSGYENYYPPNYINPGLGGPNPGIPLAESQVKVKKDDDQDQGEEKIKVEIHEDRKPDSIIPGQQQQPSVIQQRSNMYMQPLYYNQYAYLPQYAYHSDQAYHNHLMTTNSAYRQQFEERQRQIAEQHRAVEKKSDAIIKEREASIKEEWKQKGPMPPSLSKAPSQAELGKVTQPSGKSRESPSEPSGKALTSVKGEDSKSQQVEGLKMKLSEGGHHGKEDSKQTLDSRGPLGMEQAMWYRQQYPESQKPQVEDDHQHQQPRWKDERDRERERDRKLKDDRPRPKDSQSGPKEDVKEGCDPRLSSEDLRVLSKDSRSNPHMGFSSPLAQHQGYMPYMHGYPYGQTYDPSHPGYRGMPSVMMQNYPGPYLPGGYPFSPYGGKIAGGDEGSDKSRASPTVSKSATDPKALEILHQHASQYKSKSPTRIMPSHTHLGYSVLSGQYDLSYATVPHPRDEADRSFLPPAFLSRLVNEPTAPDCNRTDVPRFKAIALPHPTEETPTR</sequence>
<feature type="compositionally biased region" description="Basic residues" evidence="2">
    <location>
        <begin position="1"/>
        <end position="13"/>
    </location>
</feature>
<proteinExistence type="predicted"/>
<feature type="region of interest" description="Disordered" evidence="2">
    <location>
        <begin position="1254"/>
        <end position="1433"/>
    </location>
</feature>
<feature type="compositionally biased region" description="Polar residues" evidence="2">
    <location>
        <begin position="606"/>
        <end position="665"/>
    </location>
</feature>
<feature type="compositionally biased region" description="Polar residues" evidence="2">
    <location>
        <begin position="891"/>
        <end position="900"/>
    </location>
</feature>
<feature type="region of interest" description="Disordered" evidence="2">
    <location>
        <begin position="360"/>
        <end position="383"/>
    </location>
</feature>
<gene>
    <name evidence="4" type="ORF">GSTENG00018160001</name>
</gene>
<feature type="region of interest" description="Disordered" evidence="2">
    <location>
        <begin position="768"/>
        <end position="1006"/>
    </location>
</feature>
<name>Q4SHG8_TETNG</name>
<evidence type="ECO:0000313" key="4">
    <source>
        <dbReference type="EMBL" id="CAF99914.1"/>
    </source>
</evidence>
<feature type="region of interest" description="Disordered" evidence="2">
    <location>
        <begin position="443"/>
        <end position="473"/>
    </location>
</feature>
<feature type="compositionally biased region" description="Low complexity" evidence="2">
    <location>
        <begin position="293"/>
        <end position="310"/>
    </location>
</feature>
<feature type="region of interest" description="Disordered" evidence="2">
    <location>
        <begin position="246"/>
        <end position="345"/>
    </location>
</feature>
<accession>Q4SHG8</accession>
<feature type="compositionally biased region" description="Basic and acidic residues" evidence="2">
    <location>
        <begin position="1358"/>
        <end position="1424"/>
    </location>
</feature>
<dbReference type="GO" id="GO:0005634">
    <property type="term" value="C:nucleus"/>
    <property type="evidence" value="ECO:0007669"/>
    <property type="project" value="TreeGrafter"/>
</dbReference>
<feature type="compositionally biased region" description="Basic and acidic residues" evidence="2">
    <location>
        <begin position="1314"/>
        <end position="1333"/>
    </location>
</feature>
<dbReference type="PROSITE" id="PS00028">
    <property type="entry name" value="ZINC_FINGER_C2H2_1"/>
    <property type="match status" value="1"/>
</dbReference>